<keyword evidence="1" id="KW-1133">Transmembrane helix</keyword>
<feature type="transmembrane region" description="Helical" evidence="1">
    <location>
        <begin position="118"/>
        <end position="137"/>
    </location>
</feature>
<dbReference type="InterPro" id="IPR045691">
    <property type="entry name" value="DUF6056"/>
</dbReference>
<dbReference type="RefSeq" id="WP_075074264.1">
    <property type="nucleotide sequence ID" value="NZ_DF967972.1"/>
</dbReference>
<evidence type="ECO:0000256" key="1">
    <source>
        <dbReference type="SAM" id="Phobius"/>
    </source>
</evidence>
<dbReference type="STRING" id="360412.LARV_02842"/>
<dbReference type="Proteomes" id="UP000055060">
    <property type="component" value="Unassembled WGS sequence"/>
</dbReference>
<feature type="transmembrane region" description="Helical" evidence="1">
    <location>
        <begin position="82"/>
        <end position="106"/>
    </location>
</feature>
<evidence type="ECO:0008006" key="4">
    <source>
        <dbReference type="Google" id="ProtNLM"/>
    </source>
</evidence>
<dbReference type="AlphaFoldDB" id="A0A0S7BKL1"/>
<organism evidence="2">
    <name type="scientific">Longilinea arvoryzae</name>
    <dbReference type="NCBI Taxonomy" id="360412"/>
    <lineage>
        <taxon>Bacteria</taxon>
        <taxon>Bacillati</taxon>
        <taxon>Chloroflexota</taxon>
        <taxon>Anaerolineae</taxon>
        <taxon>Anaerolineales</taxon>
        <taxon>Anaerolineaceae</taxon>
        <taxon>Longilinea</taxon>
    </lineage>
</organism>
<gene>
    <name evidence="2" type="ORF">LARV_02842</name>
</gene>
<proteinExistence type="predicted"/>
<keyword evidence="3" id="KW-1185">Reference proteome</keyword>
<feature type="transmembrane region" description="Helical" evidence="1">
    <location>
        <begin position="143"/>
        <end position="167"/>
    </location>
</feature>
<keyword evidence="1" id="KW-0812">Transmembrane</keyword>
<feature type="transmembrane region" description="Helical" evidence="1">
    <location>
        <begin position="395"/>
        <end position="414"/>
    </location>
</feature>
<dbReference type="OrthoDB" id="160962at2"/>
<feature type="transmembrane region" description="Helical" evidence="1">
    <location>
        <begin position="356"/>
        <end position="374"/>
    </location>
</feature>
<name>A0A0S7BKL1_9CHLR</name>
<dbReference type="Pfam" id="PF19528">
    <property type="entry name" value="DUF6056"/>
    <property type="match status" value="1"/>
</dbReference>
<feature type="transmembrane region" description="Helical" evidence="1">
    <location>
        <begin position="231"/>
        <end position="249"/>
    </location>
</feature>
<protein>
    <recommendedName>
        <fullName evidence="4">4-amino-4-deoxy-L-arabinose transferase</fullName>
    </recommendedName>
</protein>
<evidence type="ECO:0000313" key="2">
    <source>
        <dbReference type="EMBL" id="GAP15062.1"/>
    </source>
</evidence>
<reference evidence="2" key="1">
    <citation type="submission" date="2015-07" db="EMBL/GenBank/DDBJ databases">
        <title>Draft Genome Sequences of Anaerolinea thermolimosa IMO-1, Bellilinea caldifistulae GOMI-1, Leptolinea tardivitalis YMTK-2, Levilinea saccharolytica KIBI-1,Longilinea arvoryzae KOME-1, Previously Described as Members of the Anaerolineaceae (Chloroflexi).</title>
        <authorList>
            <person name="Sekiguchi Y."/>
            <person name="Ohashi A."/>
            <person name="Matsuura N."/>
            <person name="Tourlousse M.D."/>
        </authorList>
    </citation>
    <scope>NUCLEOTIDE SEQUENCE [LARGE SCALE GENOMIC DNA]</scope>
    <source>
        <strain evidence="2">KOME-1</strain>
    </source>
</reference>
<sequence length="489" mass="54816">MKKILSSPLDKFQFFAIVIILILLVPLVLYGYIGIFTRYVADDYETAGALARAGFWGAQQYWYQTWSGRVSFFALVTLVEMIGIQAVPFLTAVCLTLWLVGLFWLFRQICSHIDIKHPILVSWLGASLVIFVTLRSLNQIHQILFWQTGLLTYVTYLIFLTYAAGLFTWRIRNSGQRPATFFDLLISLILGFALGGFSEVSIALQITLLVFGLGLLFIYSRVSFRKKARGILLAALVGSFLCLAVMALAPGNSVRMADFQTRPDFASLLLNSLKFLFTFLGDWIDKQPILVALTLLVPVIVGIYTAGEDRTRLESTARDRRLTIALSVSILAVFFFLWSGFFTCFFVMSAPPPDRALVIPQFVMVGFLATWAYQCGRLLSQSINPAQATPRFWKLLGTITLSICLLLGPIYASARIAGTIGESRTIALEWDERDAIIRAAVARGEKTVTVWYLQDLNRLGDYSSDPDFLVNRAAADYYHLDSILALDKE</sequence>
<feature type="transmembrane region" description="Helical" evidence="1">
    <location>
        <begin position="289"/>
        <end position="307"/>
    </location>
</feature>
<accession>A0A0S7BKL1</accession>
<feature type="transmembrane region" description="Helical" evidence="1">
    <location>
        <begin position="179"/>
        <end position="196"/>
    </location>
</feature>
<dbReference type="EMBL" id="DF967972">
    <property type="protein sequence ID" value="GAP15062.1"/>
    <property type="molecule type" value="Genomic_DNA"/>
</dbReference>
<feature type="transmembrane region" description="Helical" evidence="1">
    <location>
        <begin position="12"/>
        <end position="33"/>
    </location>
</feature>
<evidence type="ECO:0000313" key="3">
    <source>
        <dbReference type="Proteomes" id="UP000055060"/>
    </source>
</evidence>
<keyword evidence="1" id="KW-0472">Membrane</keyword>
<feature type="transmembrane region" description="Helical" evidence="1">
    <location>
        <begin position="328"/>
        <end position="350"/>
    </location>
</feature>
<feature type="transmembrane region" description="Helical" evidence="1">
    <location>
        <begin position="202"/>
        <end position="219"/>
    </location>
</feature>